<organism evidence="1">
    <name type="scientific">uncultured Sulfurovum sp</name>
    <dbReference type="NCBI Taxonomy" id="269237"/>
    <lineage>
        <taxon>Bacteria</taxon>
        <taxon>Pseudomonadati</taxon>
        <taxon>Campylobacterota</taxon>
        <taxon>Epsilonproteobacteria</taxon>
        <taxon>Campylobacterales</taxon>
        <taxon>Sulfurovaceae</taxon>
        <taxon>Sulfurovum</taxon>
        <taxon>environmental samples</taxon>
    </lineage>
</organism>
<name>A0A6S6TK86_9BACT</name>
<protein>
    <submittedName>
        <fullName evidence="1">Uncharacterized protein</fullName>
    </submittedName>
</protein>
<evidence type="ECO:0000313" key="1">
    <source>
        <dbReference type="EMBL" id="CAA6816053.1"/>
    </source>
</evidence>
<dbReference type="AlphaFoldDB" id="A0A6S6TK86"/>
<dbReference type="EMBL" id="CACVAU010000048">
    <property type="protein sequence ID" value="CAA6816053.1"/>
    <property type="molecule type" value="Genomic_DNA"/>
</dbReference>
<reference evidence="1" key="1">
    <citation type="submission" date="2020-01" db="EMBL/GenBank/DDBJ databases">
        <authorList>
            <person name="Meier V. D."/>
            <person name="Meier V D."/>
        </authorList>
    </citation>
    <scope>NUCLEOTIDE SEQUENCE</scope>
    <source>
        <strain evidence="1">HLG_WM_MAG_05</strain>
    </source>
</reference>
<feature type="non-terminal residue" evidence="1">
    <location>
        <position position="1"/>
    </location>
</feature>
<gene>
    <name evidence="1" type="ORF">HELGO_WM16757</name>
</gene>
<accession>A0A6S6TK86</accession>
<proteinExistence type="predicted"/>
<sequence>ASAAFDLTAEWCKEVGFEQMLDSPDTITA</sequence>